<dbReference type="Gene3D" id="2.30.30.50">
    <property type="match status" value="1"/>
</dbReference>
<dbReference type="InterPro" id="IPR008990">
    <property type="entry name" value="Elect_transpt_acc-like_dom_sf"/>
</dbReference>
<dbReference type="AlphaFoldDB" id="A0A5E4U5F5"/>
<evidence type="ECO:0000259" key="5">
    <source>
        <dbReference type="Pfam" id="PF21006"/>
    </source>
</evidence>
<evidence type="ECO:0000256" key="3">
    <source>
        <dbReference type="ARBA" id="ARBA00044877"/>
    </source>
</evidence>
<dbReference type="EC" id="4.2.1.84" evidence="1"/>
<dbReference type="Pfam" id="PF21006">
    <property type="entry name" value="NHase_beta_N"/>
    <property type="match status" value="1"/>
</dbReference>
<dbReference type="RefSeq" id="WP_150589037.1">
    <property type="nucleotide sequence ID" value="NZ_CABPSH010000003.1"/>
</dbReference>
<dbReference type="InterPro" id="IPR042262">
    <property type="entry name" value="CN_hydtase_beta_C"/>
</dbReference>
<dbReference type="Gene3D" id="1.10.472.20">
    <property type="entry name" value="Nitrile hydratase, beta subunit"/>
    <property type="match status" value="1"/>
</dbReference>
<dbReference type="SUPFAM" id="SSF50090">
    <property type="entry name" value="Electron transport accessory proteins"/>
    <property type="match status" value="1"/>
</dbReference>
<sequence length="205" mass="22838">MDGIHDLGGMQGFGPVSKDPHEHAPWEIIPKVLLYVGASKLKKFNVDQYRHAIERIVPLQYLAEGYFERSLTGLASLYVETGVIDHRELEERAGGRWPLSLPVGPGREPPPPPKFLLKVGDRVKTRNIFVSGHVRMPAYARGKRGVVIERDIDIHYPDAVGNGIPSGYVPTFHVEFLATELWADAEPGATLVMSLCQDYLEQVES</sequence>
<dbReference type="EMBL" id="CABPSH010000003">
    <property type="protein sequence ID" value="VVD95290.1"/>
    <property type="molecule type" value="Genomic_DNA"/>
</dbReference>
<protein>
    <recommendedName>
        <fullName evidence="1">nitrile hydratase</fullName>
        <ecNumber evidence="1">4.2.1.84</ecNumber>
    </recommendedName>
</protein>
<evidence type="ECO:0000313" key="7">
    <source>
        <dbReference type="Proteomes" id="UP000400981"/>
    </source>
</evidence>
<dbReference type="InterPro" id="IPR049054">
    <property type="entry name" value="CN_hydtase_beta-like_N"/>
</dbReference>
<evidence type="ECO:0000256" key="1">
    <source>
        <dbReference type="ARBA" id="ARBA00013079"/>
    </source>
</evidence>
<dbReference type="OrthoDB" id="3478924at2"/>
<reference evidence="6 7" key="1">
    <citation type="submission" date="2019-08" db="EMBL/GenBank/DDBJ databases">
        <authorList>
            <person name="Peeters C."/>
        </authorList>
    </citation>
    <scope>NUCLEOTIDE SEQUENCE [LARGE SCALE GENOMIC DNA]</scope>
    <source>
        <strain evidence="6 7">LMG 31012</strain>
    </source>
</reference>
<feature type="domain" description="Nitrile hydratase beta subunit-like N-terminal" evidence="5">
    <location>
        <begin position="1"/>
        <end position="93"/>
    </location>
</feature>
<proteinExistence type="predicted"/>
<accession>A0A5E4U5F5</accession>
<evidence type="ECO:0000259" key="4">
    <source>
        <dbReference type="Pfam" id="PF02211"/>
    </source>
</evidence>
<keyword evidence="7" id="KW-1185">Reference proteome</keyword>
<keyword evidence="2 6" id="KW-0456">Lyase</keyword>
<organism evidence="6 7">
    <name type="scientific">Pandoraea eparura</name>
    <dbReference type="NCBI Taxonomy" id="2508291"/>
    <lineage>
        <taxon>Bacteria</taxon>
        <taxon>Pseudomonadati</taxon>
        <taxon>Pseudomonadota</taxon>
        <taxon>Betaproteobacteria</taxon>
        <taxon>Burkholderiales</taxon>
        <taxon>Burkholderiaceae</taxon>
        <taxon>Pandoraea</taxon>
    </lineage>
</organism>
<dbReference type="GO" id="GO:0018822">
    <property type="term" value="F:nitrile hydratase activity"/>
    <property type="evidence" value="ECO:0007669"/>
    <property type="project" value="UniProtKB-EC"/>
</dbReference>
<evidence type="ECO:0000313" key="6">
    <source>
        <dbReference type="EMBL" id="VVD95290.1"/>
    </source>
</evidence>
<dbReference type="Proteomes" id="UP000400981">
    <property type="component" value="Unassembled WGS sequence"/>
</dbReference>
<feature type="domain" description="Nitrile hydratase beta subunit" evidence="4">
    <location>
        <begin position="107"/>
        <end position="201"/>
    </location>
</feature>
<evidence type="ECO:0000256" key="2">
    <source>
        <dbReference type="ARBA" id="ARBA00023239"/>
    </source>
</evidence>
<comment type="catalytic activity">
    <reaction evidence="3">
        <text>an aliphatic primary amide = an aliphatic nitrile + H2O</text>
        <dbReference type="Rhea" id="RHEA:12673"/>
        <dbReference type="ChEBI" id="CHEBI:15377"/>
        <dbReference type="ChEBI" id="CHEBI:65285"/>
        <dbReference type="ChEBI" id="CHEBI:80291"/>
        <dbReference type="EC" id="4.2.1.84"/>
    </reaction>
</comment>
<dbReference type="InterPro" id="IPR024690">
    <property type="entry name" value="CN_hydtase_beta_dom_C"/>
</dbReference>
<gene>
    <name evidence="6" type="ORF">PEP31012_01818</name>
</gene>
<dbReference type="Pfam" id="PF02211">
    <property type="entry name" value="NHase_beta_C"/>
    <property type="match status" value="1"/>
</dbReference>
<name>A0A5E4U5F5_9BURK</name>